<sequence length="103" mass="12001">MNNTPLLKAPLSRNGSKRNFKSYNVNDEEQKNSDSDSYPSFDFCFNITTNILKDNYNNNSVTPRNIKINKVKAKILKEENNDKEDNKNHESLIMEKESIYPKI</sequence>
<name>A0A1Y2F5I9_9FUNG</name>
<protein>
    <submittedName>
        <fullName evidence="2">Uncharacterized protein</fullName>
    </submittedName>
</protein>
<feature type="region of interest" description="Disordered" evidence="1">
    <location>
        <begin position="1"/>
        <end position="37"/>
    </location>
</feature>
<dbReference type="AlphaFoldDB" id="A0A1Y2F5I9"/>
<dbReference type="Proteomes" id="UP000193920">
    <property type="component" value="Unassembled WGS sequence"/>
</dbReference>
<feature type="region of interest" description="Disordered" evidence="1">
    <location>
        <begin position="79"/>
        <end position="103"/>
    </location>
</feature>
<evidence type="ECO:0000313" key="3">
    <source>
        <dbReference type="Proteomes" id="UP000193920"/>
    </source>
</evidence>
<accession>A0A1Y2F5I9</accession>
<reference evidence="2 3" key="1">
    <citation type="submission" date="2016-08" db="EMBL/GenBank/DDBJ databases">
        <title>A Parts List for Fungal Cellulosomes Revealed by Comparative Genomics.</title>
        <authorList>
            <consortium name="DOE Joint Genome Institute"/>
            <person name="Haitjema C.H."/>
            <person name="Gilmore S.P."/>
            <person name="Henske J.K."/>
            <person name="Solomon K.V."/>
            <person name="De Groot R."/>
            <person name="Kuo A."/>
            <person name="Mondo S.J."/>
            <person name="Salamov A.A."/>
            <person name="Labutti K."/>
            <person name="Zhao Z."/>
            <person name="Chiniquy J."/>
            <person name="Barry K."/>
            <person name="Brewer H.M."/>
            <person name="Purvine S.O."/>
            <person name="Wright A.T."/>
            <person name="Boxma B."/>
            <person name="Van Alen T."/>
            <person name="Hackstein J.H."/>
            <person name="Baker S.E."/>
            <person name="Grigoriev I.V."/>
            <person name="O'Malley M.A."/>
        </authorList>
    </citation>
    <scope>NUCLEOTIDE SEQUENCE [LARGE SCALE GENOMIC DNA]</scope>
    <source>
        <strain evidence="2 3">G1</strain>
    </source>
</reference>
<proteinExistence type="predicted"/>
<gene>
    <name evidence="2" type="ORF">LY90DRAFT_500737</name>
</gene>
<dbReference type="EMBL" id="MCOG01000015">
    <property type="protein sequence ID" value="ORY79131.1"/>
    <property type="molecule type" value="Genomic_DNA"/>
</dbReference>
<evidence type="ECO:0000313" key="2">
    <source>
        <dbReference type="EMBL" id="ORY79131.1"/>
    </source>
</evidence>
<comment type="caution">
    <text evidence="2">The sequence shown here is derived from an EMBL/GenBank/DDBJ whole genome shotgun (WGS) entry which is preliminary data.</text>
</comment>
<organism evidence="2 3">
    <name type="scientific">Neocallimastix californiae</name>
    <dbReference type="NCBI Taxonomy" id="1754190"/>
    <lineage>
        <taxon>Eukaryota</taxon>
        <taxon>Fungi</taxon>
        <taxon>Fungi incertae sedis</taxon>
        <taxon>Chytridiomycota</taxon>
        <taxon>Chytridiomycota incertae sedis</taxon>
        <taxon>Neocallimastigomycetes</taxon>
        <taxon>Neocallimastigales</taxon>
        <taxon>Neocallimastigaceae</taxon>
        <taxon>Neocallimastix</taxon>
    </lineage>
</organism>
<keyword evidence="3" id="KW-1185">Reference proteome</keyword>
<evidence type="ECO:0000256" key="1">
    <source>
        <dbReference type="SAM" id="MobiDB-lite"/>
    </source>
</evidence>